<keyword evidence="1" id="KW-0812">Transmembrane</keyword>
<dbReference type="KEGG" id="mthd:A3224_12560"/>
<evidence type="ECO:0000313" key="2">
    <source>
        <dbReference type="EMBL" id="AMX03299.1"/>
    </source>
</evidence>
<dbReference type="Pfam" id="PF03203">
    <property type="entry name" value="MerC"/>
    <property type="match status" value="1"/>
</dbReference>
<dbReference type="OrthoDB" id="34373at2"/>
<evidence type="ECO:0008006" key="4">
    <source>
        <dbReference type="Google" id="ProtNLM"/>
    </source>
</evidence>
<feature type="transmembrane region" description="Helical" evidence="1">
    <location>
        <begin position="74"/>
        <end position="92"/>
    </location>
</feature>
<dbReference type="Proteomes" id="UP000076077">
    <property type="component" value="Chromosome"/>
</dbReference>
<dbReference type="GO" id="GO:0015097">
    <property type="term" value="F:mercury ion transmembrane transporter activity"/>
    <property type="evidence" value="ECO:0007669"/>
    <property type="project" value="InterPro"/>
</dbReference>
<dbReference type="GO" id="GO:0016020">
    <property type="term" value="C:membrane"/>
    <property type="evidence" value="ECO:0007669"/>
    <property type="project" value="InterPro"/>
</dbReference>
<accession>A0A143HNK9</accession>
<gene>
    <name evidence="2" type="ORF">A3224_12560</name>
</gene>
<dbReference type="EMBL" id="CP014864">
    <property type="protein sequence ID" value="AMX03299.1"/>
    <property type="molecule type" value="Genomic_DNA"/>
</dbReference>
<keyword evidence="1" id="KW-1133">Transmembrane helix</keyword>
<dbReference type="InterPro" id="IPR004891">
    <property type="entry name" value="Mercury-R_MerC"/>
</dbReference>
<feature type="transmembrane region" description="Helical" evidence="1">
    <location>
        <begin position="45"/>
        <end position="62"/>
    </location>
</feature>
<protein>
    <recommendedName>
        <fullName evidence="4">MerC mercury resistance protein</fullName>
    </recommendedName>
</protein>
<feature type="transmembrane region" description="Helical" evidence="1">
    <location>
        <begin position="98"/>
        <end position="117"/>
    </location>
</feature>
<evidence type="ECO:0000256" key="1">
    <source>
        <dbReference type="SAM" id="Phobius"/>
    </source>
</evidence>
<keyword evidence="1" id="KW-0472">Membrane</keyword>
<name>A0A143HNK9_MICTH</name>
<keyword evidence="3" id="KW-1185">Reference proteome</keyword>
<proteinExistence type="predicted"/>
<sequence>MKPISSATDKIAIGLSAMCAVHCLILPLILVLLPSLAALQLDNEAFHTWMVIAVLPTSIYALTMGCKQHKRYRVLLLGCSGLTLLIMAVLLGEHTGEIGEKAMTLAGSALVALGHLWNFRLCRKPSNCPCPSQKSSSQEDTIG</sequence>
<feature type="transmembrane region" description="Helical" evidence="1">
    <location>
        <begin position="12"/>
        <end position="33"/>
    </location>
</feature>
<reference evidence="3" key="1">
    <citation type="submission" date="2016-03" db="EMBL/GenBank/DDBJ databases">
        <authorList>
            <person name="Lee Y.-S."/>
            <person name="Choi Y.-L."/>
        </authorList>
    </citation>
    <scope>NUCLEOTIDE SEQUENCE [LARGE SCALE GENOMIC DNA]</scope>
    <source>
        <strain evidence="3">DAU221</strain>
    </source>
</reference>
<dbReference type="STRING" id="252514.A3224_12560"/>
<dbReference type="AlphaFoldDB" id="A0A143HNK9"/>
<organism evidence="2 3">
    <name type="scientific">Microbulbifer thermotolerans</name>
    <dbReference type="NCBI Taxonomy" id="252514"/>
    <lineage>
        <taxon>Bacteria</taxon>
        <taxon>Pseudomonadati</taxon>
        <taxon>Pseudomonadota</taxon>
        <taxon>Gammaproteobacteria</taxon>
        <taxon>Cellvibrionales</taxon>
        <taxon>Microbulbiferaceae</taxon>
        <taxon>Microbulbifer</taxon>
    </lineage>
</organism>
<evidence type="ECO:0000313" key="3">
    <source>
        <dbReference type="Proteomes" id="UP000076077"/>
    </source>
</evidence>